<dbReference type="InterPro" id="IPR004559">
    <property type="entry name" value="HemW-like"/>
</dbReference>
<evidence type="ECO:0000256" key="9">
    <source>
        <dbReference type="ARBA" id="ARBA00023186"/>
    </source>
</evidence>
<keyword evidence="12" id="KW-0560">Oxidoreductase</keyword>
<dbReference type="NCBIfam" id="TIGR00539">
    <property type="entry name" value="hemN_rel"/>
    <property type="match status" value="1"/>
</dbReference>
<dbReference type="PANTHER" id="PTHR13932">
    <property type="entry name" value="COPROPORPHYRINIGEN III OXIDASE"/>
    <property type="match status" value="1"/>
</dbReference>
<keyword evidence="8 10" id="KW-0411">Iron-sulfur</keyword>
<comment type="similarity">
    <text evidence="2">Belongs to the anaerobic coproporphyrinogen-III oxidase family. HemW subfamily.</text>
</comment>
<dbReference type="SFLD" id="SFLDF00288">
    <property type="entry name" value="HemN-like__clustered_with_nucl"/>
    <property type="match status" value="1"/>
</dbReference>
<evidence type="ECO:0000256" key="7">
    <source>
        <dbReference type="ARBA" id="ARBA00023004"/>
    </source>
</evidence>
<comment type="subcellular location">
    <subcellularLocation>
        <location evidence="10">Cytoplasm</location>
    </subcellularLocation>
</comment>
<dbReference type="PANTHER" id="PTHR13932:SF5">
    <property type="entry name" value="RADICAL S-ADENOSYL METHIONINE DOMAIN-CONTAINING PROTEIN 1, MITOCHONDRIAL"/>
    <property type="match status" value="1"/>
</dbReference>
<dbReference type="GO" id="GO:0051539">
    <property type="term" value="F:4 iron, 4 sulfur cluster binding"/>
    <property type="evidence" value="ECO:0007669"/>
    <property type="project" value="UniProtKB-UniRule"/>
</dbReference>
<sequence>MNPTQLTALPPLSLYVHIPWCLQKCPYCDFNSHTIKTTLDEDAYVQALLTDLQHELPHFWGRGIETIFIGGGTPSVFSVSAIDRLLSGIRALVKLNPEAEITLEANPGTFDHDKFQGFRSAGINRLSIGVQSFDDRKLAALGRIHSADEARTAIEKACRIFERVNIDLMYALPQQNAADALADVQAALSFGVQHISAYQLTLEPNTPFGHTPPKGLPEDDTAQDIEDTVHSALQHAGFERYETSAFARTPESRARHNLNYWQFGDYIGIGAGAHGKISHHDRIERTVRKRHPEAYLAAMQGNVQAAIDHKTVAPNDLPFEFMMNALRLTGGVPAALFAERTGISLAQIEPVLAKARQKGLLDHAPNVLRPTELGRRFLNDLLELFLDVPVGLRGREIRIIPSNSR</sequence>
<dbReference type="EMBL" id="AEWV01000006">
    <property type="protein sequence ID" value="EGC18181.1"/>
    <property type="molecule type" value="Genomic_DNA"/>
</dbReference>
<dbReference type="InterPro" id="IPR013785">
    <property type="entry name" value="Aldolase_TIM"/>
</dbReference>
<keyword evidence="9 10" id="KW-0143">Chaperone</keyword>
<dbReference type="AlphaFoldDB" id="F0EWV0"/>
<dbReference type="CDD" id="cd01335">
    <property type="entry name" value="Radical_SAM"/>
    <property type="match status" value="1"/>
</dbReference>
<evidence type="ECO:0000313" key="13">
    <source>
        <dbReference type="Proteomes" id="UP000004088"/>
    </source>
</evidence>
<organism evidence="12 13">
    <name type="scientific">Kingella denitrificans ATCC 33394</name>
    <dbReference type="NCBI Taxonomy" id="888741"/>
    <lineage>
        <taxon>Bacteria</taxon>
        <taxon>Pseudomonadati</taxon>
        <taxon>Pseudomonadota</taxon>
        <taxon>Betaproteobacteria</taxon>
        <taxon>Neisseriales</taxon>
        <taxon>Neisseriaceae</taxon>
        <taxon>Kingella</taxon>
    </lineage>
</organism>
<dbReference type="SUPFAM" id="SSF102114">
    <property type="entry name" value="Radical SAM enzymes"/>
    <property type="match status" value="1"/>
</dbReference>
<dbReference type="PROSITE" id="PS51918">
    <property type="entry name" value="RADICAL_SAM"/>
    <property type="match status" value="1"/>
</dbReference>
<dbReference type="STRING" id="888741.HMPREF9098_0330"/>
<evidence type="ECO:0000313" key="12">
    <source>
        <dbReference type="EMBL" id="EGC18181.1"/>
    </source>
</evidence>
<protein>
    <recommendedName>
        <fullName evidence="3 10">Heme chaperone HemW</fullName>
    </recommendedName>
</protein>
<keyword evidence="10" id="KW-0963">Cytoplasm</keyword>
<dbReference type="Proteomes" id="UP000004088">
    <property type="component" value="Unassembled WGS sequence"/>
</dbReference>
<dbReference type="InterPro" id="IPR007197">
    <property type="entry name" value="rSAM"/>
</dbReference>
<evidence type="ECO:0000256" key="5">
    <source>
        <dbReference type="ARBA" id="ARBA00022691"/>
    </source>
</evidence>
<evidence type="ECO:0000259" key="11">
    <source>
        <dbReference type="PROSITE" id="PS51918"/>
    </source>
</evidence>
<comment type="function">
    <text evidence="10">Probably acts as a heme chaperone, transferring heme to an unknown acceptor. Binds one molecule of heme per monomer, possibly covalently. Binds 1 [4Fe-4S] cluster. The cluster is coordinated with 3 cysteines and an exchangeable S-adenosyl-L-methionine.</text>
</comment>
<comment type="caution">
    <text evidence="12">The sequence shown here is derived from an EMBL/GenBank/DDBJ whole genome shotgun (WGS) entry which is preliminary data.</text>
</comment>
<keyword evidence="5 10" id="KW-0949">S-adenosyl-L-methionine</keyword>
<comment type="cofactor">
    <cofactor evidence="1">
        <name>[4Fe-4S] cluster</name>
        <dbReference type="ChEBI" id="CHEBI:49883"/>
    </cofactor>
</comment>
<evidence type="ECO:0000256" key="1">
    <source>
        <dbReference type="ARBA" id="ARBA00001966"/>
    </source>
</evidence>
<name>F0EWV0_9NEIS</name>
<dbReference type="HOGENOM" id="CLU_027579_2_1_4"/>
<keyword evidence="4 10" id="KW-0349">Heme</keyword>
<dbReference type="RefSeq" id="WP_003781281.1">
    <property type="nucleotide sequence ID" value="NZ_GL870929.1"/>
</dbReference>
<dbReference type="InterPro" id="IPR010723">
    <property type="entry name" value="HemN_C"/>
</dbReference>
<evidence type="ECO:0000256" key="6">
    <source>
        <dbReference type="ARBA" id="ARBA00022723"/>
    </source>
</evidence>
<dbReference type="SMART" id="SM00729">
    <property type="entry name" value="Elp3"/>
    <property type="match status" value="1"/>
</dbReference>
<keyword evidence="6 10" id="KW-0479">Metal-binding</keyword>
<dbReference type="InterPro" id="IPR058240">
    <property type="entry name" value="rSAM_sf"/>
</dbReference>
<gene>
    <name evidence="12" type="ORF">HMPREF9098_0330</name>
</gene>
<evidence type="ECO:0000256" key="4">
    <source>
        <dbReference type="ARBA" id="ARBA00022617"/>
    </source>
</evidence>
<dbReference type="Pfam" id="PF04055">
    <property type="entry name" value="Radical_SAM"/>
    <property type="match status" value="1"/>
</dbReference>
<evidence type="ECO:0000256" key="10">
    <source>
        <dbReference type="RuleBase" id="RU364116"/>
    </source>
</evidence>
<dbReference type="InterPro" id="IPR006638">
    <property type="entry name" value="Elp3/MiaA/NifB-like_rSAM"/>
</dbReference>
<keyword evidence="10" id="KW-0004">4Fe-4S</keyword>
<reference evidence="12 13" key="1">
    <citation type="submission" date="2011-01" db="EMBL/GenBank/DDBJ databases">
        <authorList>
            <person name="Muzny D."/>
            <person name="Qin X."/>
            <person name="Deng J."/>
            <person name="Jiang H."/>
            <person name="Liu Y."/>
            <person name="Qu J."/>
            <person name="Song X.-Z."/>
            <person name="Zhang L."/>
            <person name="Thornton R."/>
            <person name="Coyle M."/>
            <person name="Francisco L."/>
            <person name="Jackson L."/>
            <person name="Javaid M."/>
            <person name="Korchina V."/>
            <person name="Kovar C."/>
            <person name="Mata R."/>
            <person name="Mathew T."/>
            <person name="Ngo R."/>
            <person name="Nguyen L."/>
            <person name="Nguyen N."/>
            <person name="Okwuonu G."/>
            <person name="Ongeri F."/>
            <person name="Pham C."/>
            <person name="Simmons D."/>
            <person name="Wilczek-Boney K."/>
            <person name="Hale W."/>
            <person name="Jakkamsetti A."/>
            <person name="Pham P."/>
            <person name="Ruth R."/>
            <person name="San Lucas F."/>
            <person name="Warren J."/>
            <person name="Zhang J."/>
            <person name="Zhao Z."/>
            <person name="Zhou C."/>
            <person name="Zhu D."/>
            <person name="Lee S."/>
            <person name="Bess C."/>
            <person name="Blankenburg K."/>
            <person name="Forbes L."/>
            <person name="Fu Q."/>
            <person name="Gubbala S."/>
            <person name="Hirani K."/>
            <person name="Jayaseelan J.C."/>
            <person name="Lara F."/>
            <person name="Munidasa M."/>
            <person name="Palculict T."/>
            <person name="Patil S."/>
            <person name="Pu L.-L."/>
            <person name="Saada N."/>
            <person name="Tang L."/>
            <person name="Weissenberger G."/>
            <person name="Zhu Y."/>
            <person name="Hemphill L."/>
            <person name="Shang Y."/>
            <person name="Youmans B."/>
            <person name="Ayvaz T."/>
            <person name="Ross M."/>
            <person name="Santibanez J."/>
            <person name="Aqrawi P."/>
            <person name="Gross S."/>
            <person name="Joshi V."/>
            <person name="Fowler G."/>
            <person name="Nazareth L."/>
            <person name="Reid J."/>
            <person name="Worley K."/>
            <person name="Petrosino J."/>
            <person name="Highlander S."/>
            <person name="Gibbs R."/>
        </authorList>
    </citation>
    <scope>NUCLEOTIDE SEQUENCE [LARGE SCALE GENOMIC DNA]</scope>
    <source>
        <strain evidence="12 13">ATCC 33394</strain>
    </source>
</reference>
<keyword evidence="7 10" id="KW-0408">Iron</keyword>
<dbReference type="GO" id="GO:0005737">
    <property type="term" value="C:cytoplasm"/>
    <property type="evidence" value="ECO:0007669"/>
    <property type="project" value="UniProtKB-SubCell"/>
</dbReference>
<dbReference type="SFLD" id="SFLDS00029">
    <property type="entry name" value="Radical_SAM"/>
    <property type="match status" value="1"/>
</dbReference>
<dbReference type="SFLD" id="SFLDG01065">
    <property type="entry name" value="anaerobic_coproporphyrinogen-I"/>
    <property type="match status" value="1"/>
</dbReference>
<dbReference type="GO" id="GO:0006779">
    <property type="term" value="P:porphyrin-containing compound biosynthetic process"/>
    <property type="evidence" value="ECO:0007669"/>
    <property type="project" value="InterPro"/>
</dbReference>
<evidence type="ECO:0000256" key="2">
    <source>
        <dbReference type="ARBA" id="ARBA00006100"/>
    </source>
</evidence>
<accession>F0EWV0</accession>
<evidence type="ECO:0000256" key="8">
    <source>
        <dbReference type="ARBA" id="ARBA00023014"/>
    </source>
</evidence>
<feature type="domain" description="Radical SAM core" evidence="11">
    <location>
        <begin position="6"/>
        <end position="239"/>
    </location>
</feature>
<dbReference type="SFLD" id="SFLDF00562">
    <property type="entry name" value="HemN-like__clustered_with_heat"/>
    <property type="match status" value="1"/>
</dbReference>
<dbReference type="InterPro" id="IPR034505">
    <property type="entry name" value="Coproporphyrinogen-III_oxidase"/>
</dbReference>
<dbReference type="GO" id="GO:0046872">
    <property type="term" value="F:metal ion binding"/>
    <property type="evidence" value="ECO:0007669"/>
    <property type="project" value="UniProtKB-UniRule"/>
</dbReference>
<keyword evidence="13" id="KW-1185">Reference proteome</keyword>
<dbReference type="Gene3D" id="3.20.20.70">
    <property type="entry name" value="Aldolase class I"/>
    <property type="match status" value="1"/>
</dbReference>
<dbReference type="GO" id="GO:0004109">
    <property type="term" value="F:coproporphyrinogen oxidase activity"/>
    <property type="evidence" value="ECO:0007669"/>
    <property type="project" value="InterPro"/>
</dbReference>
<dbReference type="Pfam" id="PF06969">
    <property type="entry name" value="HemN_C"/>
    <property type="match status" value="1"/>
</dbReference>
<proteinExistence type="inferred from homology"/>
<evidence type="ECO:0000256" key="3">
    <source>
        <dbReference type="ARBA" id="ARBA00017228"/>
    </source>
</evidence>